<reference evidence="1 4" key="3">
    <citation type="submission" date="2017-11" db="EMBL/GenBank/DDBJ databases">
        <title>Complete genome sequence of Serratia sp. ATCC 39006 LacA.</title>
        <authorList>
            <person name="Hampton H.G."/>
            <person name="Jackson S.A."/>
            <person name="Jauregui R."/>
            <person name="Poulter G.T.M."/>
            <person name="Salmond G.P.C."/>
            <person name="Fineran P.C."/>
        </authorList>
    </citation>
    <scope>NUCLEOTIDE SEQUENCE [LARGE SCALE GENOMIC DNA]</scope>
    <source>
        <strain evidence="1 4">ATCC 39006</strain>
    </source>
</reference>
<protein>
    <recommendedName>
        <fullName evidence="5">Serine-tRNA(Ala) deacylase AlaX</fullName>
    </recommendedName>
</protein>
<dbReference type="InterPro" id="IPR018163">
    <property type="entry name" value="Thr/Ala-tRNA-synth_IIc_edit"/>
</dbReference>
<evidence type="ECO:0008006" key="5">
    <source>
        <dbReference type="Google" id="ProtNLM"/>
    </source>
</evidence>
<dbReference type="EMBL" id="CP025085">
    <property type="protein sequence ID" value="AUH01490.1"/>
    <property type="molecule type" value="Genomic_DNA"/>
</dbReference>
<dbReference type="OrthoDB" id="9812949at2"/>
<dbReference type="AlphaFoldDB" id="A0A2I5TA77"/>
<reference evidence="2 3" key="1">
    <citation type="journal article" date="2013" name="Genome Announc.">
        <title>Draft genome sequence of Serratia sp. strain ATCC 39006, a model bacterium for analysis of the biosynthesis and regulation of prodigiosin, a carbapenem, and gas vesicles.</title>
        <authorList>
            <person name="Fineran P.C."/>
            <person name="Iglesias Cans M.C."/>
            <person name="Ramsay J.P."/>
            <person name="Wilf N.M."/>
            <person name="Cossyleon D."/>
            <person name="McNeil M.B."/>
            <person name="Williamson N.R."/>
            <person name="Monson R.E."/>
            <person name="Becher S.A."/>
            <person name="Stanton J.A."/>
            <person name="Brugger K."/>
            <person name="Brown S.D."/>
            <person name="Salmond G.P."/>
        </authorList>
    </citation>
    <scope>NUCLEOTIDE SEQUENCE [LARGE SCALE GENOMIC DNA]</scope>
    <source>
        <strain evidence="2">ATCC 39006</strain>
        <strain evidence="3">ATCC 39006 / SC 11482</strain>
    </source>
</reference>
<dbReference type="InterPro" id="IPR009000">
    <property type="entry name" value="Transl_B-barrel_sf"/>
</dbReference>
<proteinExistence type="predicted"/>
<dbReference type="Gene3D" id="2.40.30.130">
    <property type="match status" value="1"/>
</dbReference>
<dbReference type="GO" id="GO:0000166">
    <property type="term" value="F:nucleotide binding"/>
    <property type="evidence" value="ECO:0007669"/>
    <property type="project" value="InterPro"/>
</dbReference>
<dbReference type="PANTHER" id="PTHR43462:SF2">
    <property type="entry name" value="THREONYL AND ALANYL TRNA SYNTHETASE SECOND ADDITIONAL DOMAIN-CONTAINING PROTEIN"/>
    <property type="match status" value="1"/>
</dbReference>
<dbReference type="STRING" id="104623.Ser39006_01939"/>
<dbReference type="Gene3D" id="3.30.980.10">
    <property type="entry name" value="Threonyl-trna Synthetase, Chain A, domain 2"/>
    <property type="match status" value="1"/>
</dbReference>
<dbReference type="Proteomes" id="UP000017700">
    <property type="component" value="Chromosome"/>
</dbReference>
<dbReference type="InterPro" id="IPR051335">
    <property type="entry name" value="Alanyl-tRNA_Editing_Enzymes"/>
</dbReference>
<dbReference type="PANTHER" id="PTHR43462">
    <property type="entry name" value="ALANYL-TRNA EDITING PROTEIN"/>
    <property type="match status" value="1"/>
</dbReference>
<dbReference type="EMBL" id="CP025084">
    <property type="protein sequence ID" value="AUH05813.1"/>
    <property type="molecule type" value="Genomic_DNA"/>
</dbReference>
<evidence type="ECO:0000313" key="3">
    <source>
        <dbReference type="Proteomes" id="UP000017700"/>
    </source>
</evidence>
<evidence type="ECO:0000313" key="1">
    <source>
        <dbReference type="EMBL" id="AUH01490.1"/>
    </source>
</evidence>
<accession>A0A2I5TA77</accession>
<dbReference type="SUPFAM" id="SSF50447">
    <property type="entry name" value="Translation proteins"/>
    <property type="match status" value="1"/>
</dbReference>
<dbReference type="KEGG" id="sera:Ser39006_017755"/>
<sequence length="220" mass="24408">MTQIQCYLDDTYRFHSSSEIIDSGSDESGQWIALKDNIFHPQGGGQPADVGWVNDIPVRVGRLSADKVILYPETPLSTMDSIPLTATLSAADRLLHAALHTAGHLLNWEMRQYGWMAVSGHHFPGESRVEFSPMGSTAMLVDKLPLPLIQTNIQALLRDGRPVTTWHEEETRLCLIEGTEPMPCGGTHVDNLNKITEFSIKSVKFKKGKLRISYDASHAV</sequence>
<reference evidence="2" key="4">
    <citation type="submission" date="2017-11" db="EMBL/GenBank/DDBJ databases">
        <title>Complete genome sequence of Serratia sp. ATCC 39006.</title>
        <authorList>
            <person name="Hampton H.G."/>
            <person name="Jackson S.A."/>
            <person name="Jauregui R."/>
            <person name="Poulter G.T.M."/>
            <person name="Salmond G.P.C."/>
            <person name="Fineran P.C."/>
        </authorList>
    </citation>
    <scope>NUCLEOTIDE SEQUENCE</scope>
    <source>
        <strain evidence="2">ATCC 39006</strain>
    </source>
</reference>
<evidence type="ECO:0000313" key="2">
    <source>
        <dbReference type="EMBL" id="AUH05813.1"/>
    </source>
</evidence>
<dbReference type="Proteomes" id="UP000233778">
    <property type="component" value="Chromosome"/>
</dbReference>
<name>A0A2I5TA77_SERS3</name>
<dbReference type="RefSeq" id="WP_021015205.1">
    <property type="nucleotide sequence ID" value="NZ_CP025084.1"/>
</dbReference>
<reference evidence="2" key="2">
    <citation type="submission" date="2013-09" db="EMBL/GenBank/DDBJ databases">
        <authorList>
            <person name="Wang G."/>
            <person name="Yang Y."/>
            <person name="Su Y."/>
        </authorList>
    </citation>
    <scope>NUCLEOTIDE SEQUENCE</scope>
    <source>
        <strain evidence="2">ATCC 39006</strain>
    </source>
</reference>
<evidence type="ECO:0000313" key="4">
    <source>
        <dbReference type="Proteomes" id="UP000233778"/>
    </source>
</evidence>
<gene>
    <name evidence="1" type="ORF">CWC46_17755</name>
    <name evidence="2" type="ORF">Ser39006_017755</name>
</gene>
<keyword evidence="3" id="KW-1185">Reference proteome</keyword>
<dbReference type="SUPFAM" id="SSF55186">
    <property type="entry name" value="ThrRS/AlaRS common domain"/>
    <property type="match status" value="1"/>
</dbReference>
<organism evidence="2 3">
    <name type="scientific">Serratia sp. (strain ATCC 39006)</name>
    <name type="common">Prodigiosinella confusarubida</name>
    <dbReference type="NCBI Taxonomy" id="104623"/>
    <lineage>
        <taxon>Bacteria</taxon>
        <taxon>Pseudomonadati</taxon>
        <taxon>Pseudomonadota</taxon>
        <taxon>Gammaproteobacteria</taxon>
        <taxon>Enterobacterales</taxon>
        <taxon>Pectobacteriaceae</taxon>
        <taxon>Prodigiosinella</taxon>
    </lineage>
</organism>
<dbReference type="KEGG" id="serq:CWC46_17755"/>